<dbReference type="InterPro" id="IPR036388">
    <property type="entry name" value="WH-like_DNA-bd_sf"/>
</dbReference>
<dbReference type="CDD" id="cd07377">
    <property type="entry name" value="WHTH_GntR"/>
    <property type="match status" value="1"/>
</dbReference>
<dbReference type="SMART" id="SM00345">
    <property type="entry name" value="HTH_GNTR"/>
    <property type="match status" value="1"/>
</dbReference>
<reference evidence="4 5" key="1">
    <citation type="submission" date="2016-10" db="EMBL/GenBank/DDBJ databases">
        <authorList>
            <person name="de Groot N.N."/>
        </authorList>
    </citation>
    <scope>NUCLEOTIDE SEQUENCE [LARGE SCALE GENOMIC DNA]</scope>
    <source>
        <strain evidence="4 5">CGMCC 1.5382</strain>
    </source>
</reference>
<evidence type="ECO:0000313" key="4">
    <source>
        <dbReference type="EMBL" id="SDK64990.1"/>
    </source>
</evidence>
<dbReference type="Pfam" id="PF07729">
    <property type="entry name" value="FCD"/>
    <property type="match status" value="1"/>
</dbReference>
<name>A0A1G9DMD6_9MICO</name>
<dbReference type="InterPro" id="IPR011711">
    <property type="entry name" value="GntR_C"/>
</dbReference>
<organism evidence="4 5">
    <name type="scientific">Cryobacterium psychrotolerans</name>
    <dbReference type="NCBI Taxonomy" id="386301"/>
    <lineage>
        <taxon>Bacteria</taxon>
        <taxon>Bacillati</taxon>
        <taxon>Actinomycetota</taxon>
        <taxon>Actinomycetes</taxon>
        <taxon>Micrococcales</taxon>
        <taxon>Microbacteriaceae</taxon>
        <taxon>Cryobacterium</taxon>
    </lineage>
</organism>
<dbReference type="GO" id="GO:0003700">
    <property type="term" value="F:DNA-binding transcription factor activity"/>
    <property type="evidence" value="ECO:0007669"/>
    <property type="project" value="InterPro"/>
</dbReference>
<dbReference type="RefSeq" id="WP_092323556.1">
    <property type="nucleotide sequence ID" value="NZ_FNFU01000009.1"/>
</dbReference>
<dbReference type="Pfam" id="PF00392">
    <property type="entry name" value="GntR"/>
    <property type="match status" value="1"/>
</dbReference>
<dbReference type="Gene3D" id="1.20.120.530">
    <property type="entry name" value="GntR ligand-binding domain-like"/>
    <property type="match status" value="1"/>
</dbReference>
<dbReference type="GO" id="GO:0003677">
    <property type="term" value="F:DNA binding"/>
    <property type="evidence" value="ECO:0007669"/>
    <property type="project" value="UniProtKB-KW"/>
</dbReference>
<dbReference type="Gene3D" id="1.10.10.10">
    <property type="entry name" value="Winged helix-like DNA-binding domain superfamily/Winged helix DNA-binding domain"/>
    <property type="match status" value="1"/>
</dbReference>
<sequence>MTLEDILADLRLHREGARHAETGMWVASVLRERIAAGQLAPGSKLSEEALGEALGVSRNTLREAFSALAAEHVVTRIPNRGVSVARPSADDIREIYRVRRYLEPAALAWSPATDNTPLRHAVERAREARDAGSVSGMADANQAFHAAVVALAGSDRLDLLMTQVLAEMRLVFHSMVADTAFHAPYVEDNARIVELLEAGERAEAAALLTGYLGRAQDQLLAAIAEESSVRRS</sequence>
<evidence type="ECO:0000256" key="3">
    <source>
        <dbReference type="ARBA" id="ARBA00023163"/>
    </source>
</evidence>
<keyword evidence="1" id="KW-0805">Transcription regulation</keyword>
<dbReference type="InterPro" id="IPR000524">
    <property type="entry name" value="Tscrpt_reg_HTH_GntR"/>
</dbReference>
<protein>
    <submittedName>
        <fullName evidence="4">DNA-binding transcriptional regulator, GntR family</fullName>
    </submittedName>
</protein>
<evidence type="ECO:0000313" key="5">
    <source>
        <dbReference type="Proteomes" id="UP000198701"/>
    </source>
</evidence>
<dbReference type="AlphaFoldDB" id="A0A1G9DMD6"/>
<evidence type="ECO:0000256" key="1">
    <source>
        <dbReference type="ARBA" id="ARBA00023015"/>
    </source>
</evidence>
<evidence type="ECO:0000256" key="2">
    <source>
        <dbReference type="ARBA" id="ARBA00023125"/>
    </source>
</evidence>
<gene>
    <name evidence="4" type="ORF">SAMN05216282_109105</name>
</gene>
<keyword evidence="2 4" id="KW-0238">DNA-binding</keyword>
<dbReference type="OrthoDB" id="5243844at2"/>
<dbReference type="PANTHER" id="PTHR43537">
    <property type="entry name" value="TRANSCRIPTIONAL REGULATOR, GNTR FAMILY"/>
    <property type="match status" value="1"/>
</dbReference>
<dbReference type="SUPFAM" id="SSF46785">
    <property type="entry name" value="Winged helix' DNA-binding domain"/>
    <property type="match status" value="1"/>
</dbReference>
<dbReference type="STRING" id="386301.SAMN05216282_109105"/>
<dbReference type="SUPFAM" id="SSF48008">
    <property type="entry name" value="GntR ligand-binding domain-like"/>
    <property type="match status" value="1"/>
</dbReference>
<dbReference type="EMBL" id="FNFU01000009">
    <property type="protein sequence ID" value="SDK64990.1"/>
    <property type="molecule type" value="Genomic_DNA"/>
</dbReference>
<proteinExistence type="predicted"/>
<dbReference type="PROSITE" id="PS50949">
    <property type="entry name" value="HTH_GNTR"/>
    <property type="match status" value="1"/>
</dbReference>
<keyword evidence="3" id="KW-0804">Transcription</keyword>
<dbReference type="InterPro" id="IPR008920">
    <property type="entry name" value="TF_FadR/GntR_C"/>
</dbReference>
<dbReference type="PANTHER" id="PTHR43537:SF45">
    <property type="entry name" value="GNTR FAMILY REGULATORY PROTEIN"/>
    <property type="match status" value="1"/>
</dbReference>
<keyword evidence="5" id="KW-1185">Reference proteome</keyword>
<dbReference type="Proteomes" id="UP000198701">
    <property type="component" value="Unassembled WGS sequence"/>
</dbReference>
<dbReference type="InterPro" id="IPR036390">
    <property type="entry name" value="WH_DNA-bd_sf"/>
</dbReference>
<accession>A0A1G9DMD6</accession>
<dbReference type="SMART" id="SM00895">
    <property type="entry name" value="FCD"/>
    <property type="match status" value="1"/>
</dbReference>